<dbReference type="PANTHER" id="PTHR43649">
    <property type="entry name" value="ARABINOSE-BINDING PROTEIN-RELATED"/>
    <property type="match status" value="1"/>
</dbReference>
<proteinExistence type="predicted"/>
<dbReference type="PANTHER" id="PTHR43649:SF33">
    <property type="entry name" value="POLYGALACTURONAN_RHAMNOGALACTURONAN-BINDING PROTEIN YTCQ"/>
    <property type="match status" value="1"/>
</dbReference>
<gene>
    <name evidence="8" type="ORF">H9761_02130</name>
</gene>
<organism evidence="8 9">
    <name type="scientific">Candidatus Eisenbergiella merdavium</name>
    <dbReference type="NCBI Taxonomy" id="2838551"/>
    <lineage>
        <taxon>Bacteria</taxon>
        <taxon>Bacillati</taxon>
        <taxon>Bacillota</taxon>
        <taxon>Clostridia</taxon>
        <taxon>Lachnospirales</taxon>
        <taxon>Lachnospiraceae</taxon>
        <taxon>Eisenbergiella</taxon>
    </lineage>
</organism>
<dbReference type="InterPro" id="IPR006059">
    <property type="entry name" value="SBP"/>
</dbReference>
<feature type="region of interest" description="Disordered" evidence="6">
    <location>
        <begin position="27"/>
        <end position="50"/>
    </location>
</feature>
<name>A0A9D2SPT8_9FIRM</name>
<feature type="chain" id="PRO_5039351642" evidence="7">
    <location>
        <begin position="22"/>
        <end position="552"/>
    </location>
</feature>
<evidence type="ECO:0000256" key="2">
    <source>
        <dbReference type="ARBA" id="ARBA00022729"/>
    </source>
</evidence>
<evidence type="ECO:0000256" key="4">
    <source>
        <dbReference type="ARBA" id="ARBA00023139"/>
    </source>
</evidence>
<sequence length="552" mass="61670">MKVKKWFSMFLAGCMTVGCLAGCGSTGTSSADTSGEVSTKASEETDGRETTGEKVKLTALISKHSLTKDVNEMEWLTLLEDANGVDVEWQQITADWDQKKSVMFAGGDIPDILVKATSTTDFATYNGLFENLAPYIDAGEMPNVAKMFEDHPELRVLCTDEEGGIYGLPNYRSIWPKTNRVLYINQTWLDNLGLEMPTTMDELEEVLIAFRDGDPNGNGDASDEIPLDFNGFPTYLQACFGIPLMNESSGYFVEDGEVKNYRVDERYKTFMIWLQKLYSEGLINEEVITQDYSKFQSLARGDGGVAKVGVTLGWESGDRFGTEVMDQYAPLPALKPHADSDENEVYWAYYADTQSVNAATVALSANCKNKEAAVRFIDSFYDEVTSIQVLFGGMNDVDNCISDNGDGTYTVLPPADPSMDAGTWKWTNSFADYSPFYIPDDMKDRLTLGEDMQRVVEERAPLEDTLAMMEEKCESYPATFISYTTDENSELAMTQANINNIVDQTYAAWLTDSSRDIDGEWDAYVQSVYDSGLTQNLEIRQAAYERYLESME</sequence>
<dbReference type="Gene3D" id="3.40.190.10">
    <property type="entry name" value="Periplasmic binding protein-like II"/>
    <property type="match status" value="2"/>
</dbReference>
<evidence type="ECO:0000256" key="5">
    <source>
        <dbReference type="ARBA" id="ARBA00023288"/>
    </source>
</evidence>
<feature type="signal peptide" evidence="7">
    <location>
        <begin position="1"/>
        <end position="21"/>
    </location>
</feature>
<dbReference type="InterPro" id="IPR050490">
    <property type="entry name" value="Bact_solute-bd_prot1"/>
</dbReference>
<keyword evidence="1" id="KW-1003">Cell membrane</keyword>
<evidence type="ECO:0000256" key="6">
    <source>
        <dbReference type="SAM" id="MobiDB-lite"/>
    </source>
</evidence>
<keyword evidence="3" id="KW-0472">Membrane</keyword>
<dbReference type="EMBL" id="DWWS01000013">
    <property type="protein sequence ID" value="HJC22486.1"/>
    <property type="molecule type" value="Genomic_DNA"/>
</dbReference>
<reference evidence="8" key="1">
    <citation type="journal article" date="2021" name="PeerJ">
        <title>Extensive microbial diversity within the chicken gut microbiome revealed by metagenomics and culture.</title>
        <authorList>
            <person name="Gilroy R."/>
            <person name="Ravi A."/>
            <person name="Getino M."/>
            <person name="Pursley I."/>
            <person name="Horton D.L."/>
            <person name="Alikhan N.F."/>
            <person name="Baker D."/>
            <person name="Gharbi K."/>
            <person name="Hall N."/>
            <person name="Watson M."/>
            <person name="Adriaenssens E.M."/>
            <person name="Foster-Nyarko E."/>
            <person name="Jarju S."/>
            <person name="Secka A."/>
            <person name="Antonio M."/>
            <person name="Oren A."/>
            <person name="Chaudhuri R.R."/>
            <person name="La Ragione R."/>
            <person name="Hildebrand F."/>
            <person name="Pallen M.J."/>
        </authorList>
    </citation>
    <scope>NUCLEOTIDE SEQUENCE</scope>
    <source>
        <strain evidence="8">USAMLcec2-132</strain>
    </source>
</reference>
<evidence type="ECO:0000256" key="3">
    <source>
        <dbReference type="ARBA" id="ARBA00023136"/>
    </source>
</evidence>
<comment type="caution">
    <text evidence="8">The sequence shown here is derived from an EMBL/GenBank/DDBJ whole genome shotgun (WGS) entry which is preliminary data.</text>
</comment>
<dbReference type="Pfam" id="PF01547">
    <property type="entry name" value="SBP_bac_1"/>
    <property type="match status" value="1"/>
</dbReference>
<keyword evidence="2 7" id="KW-0732">Signal</keyword>
<evidence type="ECO:0000256" key="7">
    <source>
        <dbReference type="SAM" id="SignalP"/>
    </source>
</evidence>
<dbReference type="PROSITE" id="PS51257">
    <property type="entry name" value="PROKAR_LIPOPROTEIN"/>
    <property type="match status" value="1"/>
</dbReference>
<feature type="compositionally biased region" description="Basic and acidic residues" evidence="6">
    <location>
        <begin position="41"/>
        <end position="50"/>
    </location>
</feature>
<reference evidence="8" key="2">
    <citation type="submission" date="2021-04" db="EMBL/GenBank/DDBJ databases">
        <authorList>
            <person name="Gilroy R."/>
        </authorList>
    </citation>
    <scope>NUCLEOTIDE SEQUENCE</scope>
    <source>
        <strain evidence="8">USAMLcec2-132</strain>
    </source>
</reference>
<keyword evidence="5" id="KW-0449">Lipoprotein</keyword>
<keyword evidence="4" id="KW-0564">Palmitate</keyword>
<evidence type="ECO:0000313" key="9">
    <source>
        <dbReference type="Proteomes" id="UP000823891"/>
    </source>
</evidence>
<dbReference type="AlphaFoldDB" id="A0A9D2SPT8"/>
<accession>A0A9D2SPT8</accession>
<dbReference type="SUPFAM" id="SSF53850">
    <property type="entry name" value="Periplasmic binding protein-like II"/>
    <property type="match status" value="1"/>
</dbReference>
<protein>
    <submittedName>
        <fullName evidence="8">Extracellular solute-binding protein</fullName>
    </submittedName>
</protein>
<evidence type="ECO:0000256" key="1">
    <source>
        <dbReference type="ARBA" id="ARBA00022475"/>
    </source>
</evidence>
<dbReference type="Proteomes" id="UP000823891">
    <property type="component" value="Unassembled WGS sequence"/>
</dbReference>
<evidence type="ECO:0000313" key="8">
    <source>
        <dbReference type="EMBL" id="HJC22486.1"/>
    </source>
</evidence>